<dbReference type="PROSITE" id="PS50113">
    <property type="entry name" value="PAC"/>
    <property type="match status" value="1"/>
</dbReference>
<feature type="transmembrane region" description="Helical" evidence="1">
    <location>
        <begin position="246"/>
        <end position="266"/>
    </location>
</feature>
<dbReference type="SMART" id="SM00091">
    <property type="entry name" value="PAS"/>
    <property type="match status" value="1"/>
</dbReference>
<dbReference type="InterPro" id="IPR029787">
    <property type="entry name" value="Nucleotide_cyclase"/>
</dbReference>
<dbReference type="SMART" id="SM00267">
    <property type="entry name" value="GGDEF"/>
    <property type="match status" value="1"/>
</dbReference>
<accession>A0ABT4AR70</accession>
<dbReference type="InterPro" id="IPR000160">
    <property type="entry name" value="GGDEF_dom"/>
</dbReference>
<keyword evidence="7" id="KW-1185">Reference proteome</keyword>
<dbReference type="InterPro" id="IPR052155">
    <property type="entry name" value="Biofilm_reg_signaling"/>
</dbReference>
<dbReference type="RefSeq" id="WP_267560492.1">
    <property type="nucleotide sequence ID" value="NZ_JAPNTZ010000001.1"/>
</dbReference>
<feature type="transmembrane region" description="Helical" evidence="1">
    <location>
        <begin position="56"/>
        <end position="74"/>
    </location>
</feature>
<feature type="domain" description="GGDEF" evidence="5">
    <location>
        <begin position="455"/>
        <end position="588"/>
    </location>
</feature>
<dbReference type="PROSITE" id="PS50112">
    <property type="entry name" value="PAS"/>
    <property type="match status" value="1"/>
</dbReference>
<dbReference type="CDD" id="cd00130">
    <property type="entry name" value="PAS"/>
    <property type="match status" value="1"/>
</dbReference>
<dbReference type="Pfam" id="PF00563">
    <property type="entry name" value="EAL"/>
    <property type="match status" value="1"/>
</dbReference>
<reference evidence="6" key="1">
    <citation type="submission" date="2022-11" db="EMBL/GenBank/DDBJ databases">
        <authorList>
            <person name="Somphong A."/>
            <person name="Phongsopitanun W."/>
        </authorList>
    </citation>
    <scope>NUCLEOTIDE SEQUENCE</scope>
    <source>
        <strain evidence="6">Pm04-4</strain>
    </source>
</reference>
<dbReference type="EMBL" id="JAPNTZ010000001">
    <property type="protein sequence ID" value="MCY1136726.1"/>
    <property type="molecule type" value="Genomic_DNA"/>
</dbReference>
<proteinExistence type="predicted"/>
<protein>
    <submittedName>
        <fullName evidence="6">EAL domain-containing protein</fullName>
    </submittedName>
</protein>
<dbReference type="Pfam" id="PF08447">
    <property type="entry name" value="PAS_3"/>
    <property type="match status" value="1"/>
</dbReference>
<dbReference type="NCBIfam" id="TIGR00229">
    <property type="entry name" value="sensory_box"/>
    <property type="match status" value="1"/>
</dbReference>
<dbReference type="SUPFAM" id="SSF141868">
    <property type="entry name" value="EAL domain-like"/>
    <property type="match status" value="1"/>
</dbReference>
<comment type="caution">
    <text evidence="6">The sequence shown here is derived from an EMBL/GenBank/DDBJ whole genome shotgun (WGS) entry which is preliminary data.</text>
</comment>
<dbReference type="InterPro" id="IPR001633">
    <property type="entry name" value="EAL_dom"/>
</dbReference>
<organism evidence="6 7">
    <name type="scientific">Paractinoplanes pyxinae</name>
    <dbReference type="NCBI Taxonomy" id="2997416"/>
    <lineage>
        <taxon>Bacteria</taxon>
        <taxon>Bacillati</taxon>
        <taxon>Actinomycetota</taxon>
        <taxon>Actinomycetes</taxon>
        <taxon>Micromonosporales</taxon>
        <taxon>Micromonosporaceae</taxon>
        <taxon>Paractinoplanes</taxon>
    </lineage>
</organism>
<feature type="transmembrane region" description="Helical" evidence="1">
    <location>
        <begin position="24"/>
        <end position="44"/>
    </location>
</feature>
<dbReference type="Pfam" id="PF00990">
    <property type="entry name" value="GGDEF"/>
    <property type="match status" value="1"/>
</dbReference>
<evidence type="ECO:0000259" key="2">
    <source>
        <dbReference type="PROSITE" id="PS50112"/>
    </source>
</evidence>
<dbReference type="SUPFAM" id="SSF55073">
    <property type="entry name" value="Nucleotide cyclase"/>
    <property type="match status" value="1"/>
</dbReference>
<evidence type="ECO:0000259" key="5">
    <source>
        <dbReference type="PROSITE" id="PS50887"/>
    </source>
</evidence>
<dbReference type="PANTHER" id="PTHR44757:SF2">
    <property type="entry name" value="BIOFILM ARCHITECTURE MAINTENANCE PROTEIN MBAA"/>
    <property type="match status" value="1"/>
</dbReference>
<evidence type="ECO:0000259" key="3">
    <source>
        <dbReference type="PROSITE" id="PS50113"/>
    </source>
</evidence>
<dbReference type="CDD" id="cd01949">
    <property type="entry name" value="GGDEF"/>
    <property type="match status" value="1"/>
</dbReference>
<feature type="domain" description="PAS" evidence="2">
    <location>
        <begin position="300"/>
        <end position="370"/>
    </location>
</feature>
<dbReference type="Gene3D" id="3.20.20.450">
    <property type="entry name" value="EAL domain"/>
    <property type="match status" value="1"/>
</dbReference>
<feature type="transmembrane region" description="Helical" evidence="1">
    <location>
        <begin position="119"/>
        <end position="138"/>
    </location>
</feature>
<feature type="domain" description="EAL" evidence="4">
    <location>
        <begin position="595"/>
        <end position="846"/>
    </location>
</feature>
<evidence type="ECO:0000259" key="4">
    <source>
        <dbReference type="PROSITE" id="PS50883"/>
    </source>
</evidence>
<dbReference type="Proteomes" id="UP001151002">
    <property type="component" value="Unassembled WGS sequence"/>
</dbReference>
<feature type="transmembrane region" description="Helical" evidence="1">
    <location>
        <begin position="158"/>
        <end position="175"/>
    </location>
</feature>
<dbReference type="InterPro" id="IPR000700">
    <property type="entry name" value="PAS-assoc_C"/>
</dbReference>
<dbReference type="SMART" id="SM00052">
    <property type="entry name" value="EAL"/>
    <property type="match status" value="1"/>
</dbReference>
<dbReference type="InterPro" id="IPR035919">
    <property type="entry name" value="EAL_sf"/>
</dbReference>
<gene>
    <name evidence="6" type="ORF">OWR29_01865</name>
</gene>
<dbReference type="Gene3D" id="3.30.450.20">
    <property type="entry name" value="PAS domain"/>
    <property type="match status" value="1"/>
</dbReference>
<dbReference type="PROSITE" id="PS50883">
    <property type="entry name" value="EAL"/>
    <property type="match status" value="1"/>
</dbReference>
<dbReference type="InterPro" id="IPR013655">
    <property type="entry name" value="PAS_fold_3"/>
</dbReference>
<keyword evidence="1" id="KW-0472">Membrane</keyword>
<dbReference type="InterPro" id="IPR000014">
    <property type="entry name" value="PAS"/>
</dbReference>
<feature type="transmembrane region" description="Helical" evidence="1">
    <location>
        <begin position="217"/>
        <end position="234"/>
    </location>
</feature>
<dbReference type="CDD" id="cd01948">
    <property type="entry name" value="EAL"/>
    <property type="match status" value="1"/>
</dbReference>
<keyword evidence="1" id="KW-0812">Transmembrane</keyword>
<dbReference type="Gene3D" id="3.30.70.270">
    <property type="match status" value="1"/>
</dbReference>
<dbReference type="PANTHER" id="PTHR44757">
    <property type="entry name" value="DIGUANYLATE CYCLASE DGCP"/>
    <property type="match status" value="1"/>
</dbReference>
<evidence type="ECO:0000256" key="1">
    <source>
        <dbReference type="SAM" id="Phobius"/>
    </source>
</evidence>
<evidence type="ECO:0000313" key="7">
    <source>
        <dbReference type="Proteomes" id="UP001151002"/>
    </source>
</evidence>
<dbReference type="NCBIfam" id="TIGR00254">
    <property type="entry name" value="GGDEF"/>
    <property type="match status" value="1"/>
</dbReference>
<feature type="transmembrane region" description="Helical" evidence="1">
    <location>
        <begin position="86"/>
        <end position="107"/>
    </location>
</feature>
<evidence type="ECO:0000313" key="6">
    <source>
        <dbReference type="EMBL" id="MCY1136726.1"/>
    </source>
</evidence>
<dbReference type="InterPro" id="IPR035965">
    <property type="entry name" value="PAS-like_dom_sf"/>
</dbReference>
<dbReference type="SUPFAM" id="SSF55785">
    <property type="entry name" value="PYP-like sensor domain (PAS domain)"/>
    <property type="match status" value="1"/>
</dbReference>
<dbReference type="InterPro" id="IPR043128">
    <property type="entry name" value="Rev_trsase/Diguanyl_cyclase"/>
</dbReference>
<keyword evidence="1" id="KW-1133">Transmembrane helix</keyword>
<dbReference type="PROSITE" id="PS50887">
    <property type="entry name" value="GGDEF"/>
    <property type="match status" value="1"/>
</dbReference>
<feature type="transmembrane region" description="Helical" evidence="1">
    <location>
        <begin position="187"/>
        <end position="205"/>
    </location>
</feature>
<name>A0ABT4AR70_9ACTN</name>
<sequence length="852" mass="91055">MTAALAVANAAVFAVDTVTGERWLKALSVLLAGLACLLAGWMCARLPERGVRRVFWRLYAAAQFLYALAWWLRLDYYRIDVPALPAVSRTLKVAAVIVMVGAILLLPMRRMSRSEVVTLTLDMSTVLAAGALFAWHLVVEPVRAGSTSLAEAGPTVGHLVGGVLGIGLVMKVVFGRRGDLAPGALRMIGLTALVGGPGMAVSTLFDRWPGLEPNLVVGGFAALLVAAAVRYQAVGPAGTADQRRMYTLYPYTAIAAVGALLMQTVVTRAADAPVITAGALVLATVVVARQLLTLRENDRLGERFRLLVQNSTDVVMIAEADGAVRYVSPSVGRVLGREPDELLGRGILGLAHPDDLPAVRTAFLSILEAPGASVTMHARYQHADGSWRWLETTGANFLHEPSLGGIVTNNRDITETRTIQDRLSHDATHDALTGLANRVLFAERIARSTAGPPDHRFSVVLIDLDDFKTVNDTLGHHVGDDLLVAVAERMVASVRPVDTVARLGGDEFAVLFEDLGGDHVDRALRRIAEALLIPVEADGQLLSVRASFGVAEGRAGDDPADLMRHADIAMYEAKARGEGGHQRYVTGMESRAAERSRRHAELRRAVAEDQFVLHYQPVVTLPEGSMAGAEALVRWQHPDRGLLGPGEFIEAAEETGLIVPLGRWVLREAVRQAAAWRTELGEAAPRTVSVNASPRQLQDPDFAAEVAGALAEAGLPAAGLTVEITESTAVGGGATQTNLAAVREMGVRVALDDFGTGASTLSLLVDCPVDQIKLDRSFVPEPGRDAIARAVLQLAQAMDVEAVAEGVETPEQAARLTEMGYRRAQGYHFARPMPADRLSVLEPMIPGRRAGP</sequence>
<feature type="domain" description="PAC" evidence="3">
    <location>
        <begin position="374"/>
        <end position="425"/>
    </location>
</feature>